<dbReference type="InterPro" id="IPR024775">
    <property type="entry name" value="DinB-like"/>
</dbReference>
<evidence type="ECO:0000259" key="1">
    <source>
        <dbReference type="Pfam" id="PF12867"/>
    </source>
</evidence>
<name>A0A5C5WDX6_9BACT</name>
<dbReference type="OrthoDB" id="267642at2"/>
<comment type="caution">
    <text evidence="2">The sequence shown here is derived from an EMBL/GenBank/DDBJ whole genome shotgun (WGS) entry which is preliminary data.</text>
</comment>
<sequence length="164" mass="17752">MNAAQAIQQTAATSDMVVAAYLADLEDSDLLRRPHPGCNHLAWQLGHLIAAECNLLNLLSPGAAPSLPAGFVENHSKEATSSDDPSHFGTKQEYLDLYKQVRAASHAAIAAVRDSDLDAPNPKEDFRAMFPTVGSMYVLNATHPMMHVGQWAPLRRELGKPIAI</sequence>
<organism evidence="2 3">
    <name type="scientific">Botrimarina hoheduenensis</name>
    <dbReference type="NCBI Taxonomy" id="2528000"/>
    <lineage>
        <taxon>Bacteria</taxon>
        <taxon>Pseudomonadati</taxon>
        <taxon>Planctomycetota</taxon>
        <taxon>Planctomycetia</taxon>
        <taxon>Pirellulales</taxon>
        <taxon>Lacipirellulaceae</taxon>
        <taxon>Botrimarina</taxon>
    </lineage>
</organism>
<feature type="domain" description="DinB-like" evidence="1">
    <location>
        <begin position="17"/>
        <end position="150"/>
    </location>
</feature>
<dbReference type="InterPro" id="IPR034660">
    <property type="entry name" value="DinB/YfiT-like"/>
</dbReference>
<dbReference type="SUPFAM" id="SSF109854">
    <property type="entry name" value="DinB/YfiT-like putative metalloenzymes"/>
    <property type="match status" value="1"/>
</dbReference>
<accession>A0A5C5WDX6</accession>
<evidence type="ECO:0000313" key="2">
    <source>
        <dbReference type="EMBL" id="TWT48667.1"/>
    </source>
</evidence>
<dbReference type="Proteomes" id="UP000318995">
    <property type="component" value="Unassembled WGS sequence"/>
</dbReference>
<dbReference type="Gene3D" id="1.20.120.450">
    <property type="entry name" value="dinb family like domain"/>
    <property type="match status" value="1"/>
</dbReference>
<dbReference type="AlphaFoldDB" id="A0A5C5WDX6"/>
<proteinExistence type="predicted"/>
<dbReference type="RefSeq" id="WP_146570913.1">
    <property type="nucleotide sequence ID" value="NZ_SJPH01000001.1"/>
</dbReference>
<gene>
    <name evidence="2" type="ORF">Pla111_04420</name>
</gene>
<protein>
    <submittedName>
        <fullName evidence="2">DinB superfamily protein</fullName>
    </submittedName>
</protein>
<dbReference type="EMBL" id="SJPH01000001">
    <property type="protein sequence ID" value="TWT48667.1"/>
    <property type="molecule type" value="Genomic_DNA"/>
</dbReference>
<evidence type="ECO:0000313" key="3">
    <source>
        <dbReference type="Proteomes" id="UP000318995"/>
    </source>
</evidence>
<dbReference type="Pfam" id="PF12867">
    <property type="entry name" value="DinB_2"/>
    <property type="match status" value="1"/>
</dbReference>
<reference evidence="2 3" key="1">
    <citation type="submission" date="2019-02" db="EMBL/GenBank/DDBJ databases">
        <title>Deep-cultivation of Planctomycetes and their phenomic and genomic characterization uncovers novel biology.</title>
        <authorList>
            <person name="Wiegand S."/>
            <person name="Jogler M."/>
            <person name="Boedeker C."/>
            <person name="Pinto D."/>
            <person name="Vollmers J."/>
            <person name="Rivas-Marin E."/>
            <person name="Kohn T."/>
            <person name="Peeters S.H."/>
            <person name="Heuer A."/>
            <person name="Rast P."/>
            <person name="Oberbeckmann S."/>
            <person name="Bunk B."/>
            <person name="Jeske O."/>
            <person name="Meyerdierks A."/>
            <person name="Storesund J.E."/>
            <person name="Kallscheuer N."/>
            <person name="Luecker S."/>
            <person name="Lage O.M."/>
            <person name="Pohl T."/>
            <person name="Merkel B.J."/>
            <person name="Hornburger P."/>
            <person name="Mueller R.-W."/>
            <person name="Bruemmer F."/>
            <person name="Labrenz M."/>
            <person name="Spormann A.M."/>
            <person name="Op Den Camp H."/>
            <person name="Overmann J."/>
            <person name="Amann R."/>
            <person name="Jetten M.S.M."/>
            <person name="Mascher T."/>
            <person name="Medema M.H."/>
            <person name="Devos D.P."/>
            <person name="Kaster A.-K."/>
            <person name="Ovreas L."/>
            <person name="Rohde M."/>
            <person name="Galperin M.Y."/>
            <person name="Jogler C."/>
        </authorList>
    </citation>
    <scope>NUCLEOTIDE SEQUENCE [LARGE SCALE GENOMIC DNA]</scope>
    <source>
        <strain evidence="2 3">Pla111</strain>
    </source>
</reference>
<keyword evidence="3" id="KW-1185">Reference proteome</keyword>